<feature type="domain" description="Photolyase/cryptochrome alpha/beta" evidence="2">
    <location>
        <begin position="9"/>
        <end position="141"/>
    </location>
</feature>
<dbReference type="Gene3D" id="1.25.40.80">
    <property type="match status" value="1"/>
</dbReference>
<dbReference type="Gene3D" id="3.40.50.620">
    <property type="entry name" value="HUPs"/>
    <property type="match status" value="1"/>
</dbReference>
<protein>
    <submittedName>
        <fullName evidence="3">DNA photolyase</fullName>
    </submittedName>
</protein>
<dbReference type="SUPFAM" id="SSF48173">
    <property type="entry name" value="Cryptochrome/photolyase FAD-binding domain"/>
    <property type="match status" value="1"/>
</dbReference>
<reference evidence="3 4" key="1">
    <citation type="submission" date="2019-12" db="EMBL/GenBank/DDBJ databases">
        <title>Genomic-based taxomic classification of the family Erythrobacteraceae.</title>
        <authorList>
            <person name="Xu L."/>
        </authorList>
    </citation>
    <scope>NUCLEOTIDE SEQUENCE [LARGE SCALE GENOMIC DNA]</scope>
    <source>
        <strain evidence="3 4">JCM 12189</strain>
    </source>
</reference>
<dbReference type="OrthoDB" id="9772484at2"/>
<dbReference type="Pfam" id="PF03441">
    <property type="entry name" value="FAD_binding_7"/>
    <property type="match status" value="1"/>
</dbReference>
<dbReference type="Proteomes" id="UP000432727">
    <property type="component" value="Unassembled WGS sequence"/>
</dbReference>
<dbReference type="InterPro" id="IPR014729">
    <property type="entry name" value="Rossmann-like_a/b/a_fold"/>
</dbReference>
<dbReference type="GO" id="GO:0000719">
    <property type="term" value="P:photoreactive repair"/>
    <property type="evidence" value="ECO:0007669"/>
    <property type="project" value="TreeGrafter"/>
</dbReference>
<keyword evidence="3" id="KW-0456">Lyase</keyword>
<name>A0A6I4TNC9_9SPHN</name>
<sequence>MPLREDGADYVLVWLQQTLRGHEHPAIETALELAKARGLPVLVYHGLRPDYPHASQRLSRFIVGASAVMGRTLRDRGIACRQLVQRDRKHGKGMVYRLAERALCVIVDDHPTSVARIQSDSFAASNHTATLAVDSTRLVTHSVLGGKLGTTKAFRAAHTPKREEWLGGCGNAEPVTTRTIADLPQELVELADLNERQLDALIAELPIDQELPYTQDHPATTEEATARLERIDEEFIRRYKWERNNPSMQHGATELSPYLHFGMVAPWEVAQRIEASGAPKSYGYKLKDELLTWREWTHWRVTERADLLHWETLPSFGRETLEAHAADRRDPELPIKDVLHGRTGDPVFDASARCWLATGWLHNNLRMYWAKQVIRFIATPRGAWAACCYINDRLSYDGRDPATYVSMRWAFGEARPGYREIPIYGRIMPKSSAAILKREGMTEWIEQWATAQTPDIDCSDFAEKARLYGVSAKDIVRQRLRFLD</sequence>
<evidence type="ECO:0000259" key="2">
    <source>
        <dbReference type="PROSITE" id="PS51645"/>
    </source>
</evidence>
<dbReference type="PANTHER" id="PTHR10211">
    <property type="entry name" value="DEOXYRIBODIPYRIMIDINE PHOTOLYASE"/>
    <property type="match status" value="1"/>
</dbReference>
<evidence type="ECO:0000313" key="4">
    <source>
        <dbReference type="Proteomes" id="UP000432727"/>
    </source>
</evidence>
<dbReference type="InterPro" id="IPR052219">
    <property type="entry name" value="Photolyase_Class-2"/>
</dbReference>
<proteinExistence type="predicted"/>
<evidence type="ECO:0000313" key="3">
    <source>
        <dbReference type="EMBL" id="MXO97336.1"/>
    </source>
</evidence>
<evidence type="ECO:0000256" key="1">
    <source>
        <dbReference type="ARBA" id="ARBA00001932"/>
    </source>
</evidence>
<dbReference type="InterPro" id="IPR005101">
    <property type="entry name" value="Cryptochr/Photolyase_FAD-bd"/>
</dbReference>
<dbReference type="InterPro" id="IPR036155">
    <property type="entry name" value="Crypto/Photolyase_N_sf"/>
</dbReference>
<organism evidence="3 4">
    <name type="scientific">Qipengyuania aquimaris</name>
    <dbReference type="NCBI Taxonomy" id="255984"/>
    <lineage>
        <taxon>Bacteria</taxon>
        <taxon>Pseudomonadati</taxon>
        <taxon>Pseudomonadota</taxon>
        <taxon>Alphaproteobacteria</taxon>
        <taxon>Sphingomonadales</taxon>
        <taxon>Erythrobacteraceae</taxon>
        <taxon>Qipengyuania</taxon>
    </lineage>
</organism>
<dbReference type="PROSITE" id="PS51645">
    <property type="entry name" value="PHR_CRY_ALPHA_BETA"/>
    <property type="match status" value="1"/>
</dbReference>
<comment type="cofactor">
    <cofactor evidence="1">
        <name>(6R)-5,10-methylene-5,6,7,8-tetrahydrofolate</name>
        <dbReference type="ChEBI" id="CHEBI:15636"/>
    </cofactor>
</comment>
<keyword evidence="4" id="KW-1185">Reference proteome</keyword>
<gene>
    <name evidence="3" type="ORF">GRI34_13010</name>
</gene>
<dbReference type="AlphaFoldDB" id="A0A6I4TNC9"/>
<dbReference type="InterPro" id="IPR006050">
    <property type="entry name" value="DNA_photolyase_N"/>
</dbReference>
<dbReference type="PANTHER" id="PTHR10211:SF0">
    <property type="entry name" value="DEOXYRIBODIPYRIMIDINE PHOTO-LYASE"/>
    <property type="match status" value="1"/>
</dbReference>
<dbReference type="InterPro" id="IPR036134">
    <property type="entry name" value="Crypto/Photolyase_FAD-like_sf"/>
</dbReference>
<dbReference type="EMBL" id="WTYI01000001">
    <property type="protein sequence ID" value="MXO97336.1"/>
    <property type="molecule type" value="Genomic_DNA"/>
</dbReference>
<comment type="caution">
    <text evidence="3">The sequence shown here is derived from an EMBL/GenBank/DDBJ whole genome shotgun (WGS) entry which is preliminary data.</text>
</comment>
<dbReference type="Gene3D" id="1.10.579.10">
    <property type="entry name" value="DNA Cyclobutane Dipyrimidine Photolyase, subunit A, domain 3"/>
    <property type="match status" value="1"/>
</dbReference>
<dbReference type="GO" id="GO:0003904">
    <property type="term" value="F:deoxyribodipyrimidine photo-lyase activity"/>
    <property type="evidence" value="ECO:0007669"/>
    <property type="project" value="TreeGrafter"/>
</dbReference>
<dbReference type="RefSeq" id="WP_160596295.1">
    <property type="nucleotide sequence ID" value="NZ_WTYI01000001.1"/>
</dbReference>
<accession>A0A6I4TNC9</accession>
<dbReference type="SUPFAM" id="SSF52425">
    <property type="entry name" value="Cryptochrome/photolyase, N-terminal domain"/>
    <property type="match status" value="1"/>
</dbReference>